<feature type="compositionally biased region" description="Basic and acidic residues" evidence="1">
    <location>
        <begin position="793"/>
        <end position="809"/>
    </location>
</feature>
<feature type="compositionally biased region" description="Basic and acidic residues" evidence="1">
    <location>
        <begin position="623"/>
        <end position="642"/>
    </location>
</feature>
<accession>A0A6P3Y2N0</accession>
<keyword evidence="2" id="KW-1185">Reference proteome</keyword>
<name>A0A6P3Y2N0_DINQU</name>
<feature type="compositionally biased region" description="Basic and acidic residues" evidence="1">
    <location>
        <begin position="1613"/>
        <end position="1645"/>
    </location>
</feature>
<reference evidence="3" key="1">
    <citation type="submission" date="2025-08" db="UniProtKB">
        <authorList>
            <consortium name="RefSeq"/>
        </authorList>
    </citation>
    <scope>IDENTIFICATION</scope>
</reference>
<feature type="compositionally biased region" description="Low complexity" evidence="1">
    <location>
        <begin position="912"/>
        <end position="928"/>
    </location>
</feature>
<gene>
    <name evidence="3" type="primary">LOC106749457</name>
</gene>
<dbReference type="GeneID" id="106749457"/>
<feature type="compositionally biased region" description="Polar residues" evidence="1">
    <location>
        <begin position="593"/>
        <end position="622"/>
    </location>
</feature>
<evidence type="ECO:0000313" key="2">
    <source>
        <dbReference type="Proteomes" id="UP000515204"/>
    </source>
</evidence>
<feature type="region of interest" description="Disordered" evidence="1">
    <location>
        <begin position="784"/>
        <end position="993"/>
    </location>
</feature>
<feature type="compositionally biased region" description="Basic and acidic residues" evidence="1">
    <location>
        <begin position="1680"/>
        <end position="1690"/>
    </location>
</feature>
<feature type="region of interest" description="Disordered" evidence="1">
    <location>
        <begin position="1491"/>
        <end position="1723"/>
    </location>
</feature>
<feature type="compositionally biased region" description="Basic residues" evidence="1">
    <location>
        <begin position="1191"/>
        <end position="1200"/>
    </location>
</feature>
<dbReference type="RefSeq" id="XP_014484389.1">
    <property type="nucleotide sequence ID" value="XM_014628903.1"/>
</dbReference>
<feature type="compositionally biased region" description="Polar residues" evidence="1">
    <location>
        <begin position="1172"/>
        <end position="1183"/>
    </location>
</feature>
<feature type="compositionally biased region" description="Basic and acidic residues" evidence="1">
    <location>
        <begin position="1652"/>
        <end position="1670"/>
    </location>
</feature>
<dbReference type="OrthoDB" id="7701768at2759"/>
<feature type="compositionally biased region" description="Basic and acidic residues" evidence="1">
    <location>
        <begin position="1379"/>
        <end position="1388"/>
    </location>
</feature>
<proteinExistence type="predicted"/>
<feature type="region of interest" description="Disordered" evidence="1">
    <location>
        <begin position="1229"/>
        <end position="1332"/>
    </location>
</feature>
<protein>
    <submittedName>
        <fullName evidence="3">Calponin homology domain-containing protein DDB_G0272472-like isoform X1</fullName>
    </submittedName>
</protein>
<sequence length="1795" mass="200808">MPRSTRDSDEDVEPRTGRRTRTLSIVQSMIDSPIRRSSRIKQPVKLQKFSPDSESDTNVSSNQPVRFTRQRMATMDSVTTETLRGRRTRKPSISSENSEIIDVETVTPSKRITRRSLTTVTSSTPTRASARVVSKRILRAGSETKSPPPASRTTRRTRASSVDLENMTDQTKSLILTKTLHRQASVLLQSPVKEEVEDKLQKSDVKTETKLVEEFTDPGNYCLSEMAAGSKESQKVQEIDDTKEEKVKEDNSCDKVTPAVTPDEVSQQLKNNEIQSKYAVATMVDKKSLDEVPSTADVPSDMSDKILTVDANSQNDKTEDKSIENEKGLAEIENSLMDICKKSSTKELTVRLEDILSTSIGEQKRNPSNKENQTLNIISDTSAEKSVGPIITSVTSLSTRSPTTVFANKSLNEKETQFARNEPSLGKRRRSKELTETTVKHITNDTVKSVPSTVDTVELVEEVLDDQTFVETVNKPDENVTGVTGKLDKDVINTEPRDKTVAWQESLCSLTANNDEMNLQLEESNVSQDKDKLPLDESMKTTAESNTNCSGKSIDVEISNDKSNAVVELASAAQDDAKDGLSDSTERIKENLSNRVTQSESPTLETINPSLNDLSAASNQDTQSRDVIGEEPRQDVSSEKTESTSLETSGISTQQKDTSGVSTEKKSSAEESMEIDADKSDVDIVSMFQDVPADNWKEDAAETKNAAEGGGSNSLLADHESEAECDLVLVDKQAWLAAENMKTVREKECSDYDSDDTMIMKSRLDATQVRKRLSTIDETLLINIDDDDEEEEEKKQEEEVSIPVEERKSSAKSKSAIGHNSPPTICIDVDSSSPVEFLNKSKEVSNRSSSQPGLNEGLEQAAEQSVKVLDEFDDEIRGDANRSSQSCRNASLRKSTDKRESLNKSSKDARRSSQSPQNNSASESQASTSEEELLDNIETHNEKNLKKKRWSSIKSNGDSDKAGSEGKKRLSGKDLLINAEDTDENDEVTQTKDLKCKKSDVNYSMLAHAGSNSNISSKSSNDTTNDPMKYYKCARNLFEKNNITDDNSSDDDNIDDDGIGSIDSDVKREYNLDAAEREYSDDNVPYDECRTSESEFSDPDDNGSDLADFIVADDAIEEGERNKREGKEKQNDEGDEREEGVEGSSANDEEGTSENNSEQVGEEDESEKSARAKTNVSKNNTSDKSFEVDRKKKVSTKHTVPRQSKEDVNVTKSHMKNIEQTIILDSSGSSIKIKRKSHMDETEEQNTMEQINESKINKRKLSKATRTSLECSTPKMNSSKQEFVSDIETAASALEAEDEKLKSASETLKRRKSRKDSTSEEDTSHFKERTDNKEKILHIGLLSSDLLEKGMSKTTGLNKTVNVTHTETPTIRDLMKEKLNESTPELRVEPSQLQKRRLSKEEDEQRNEKDSDEEVPELVALFGDNIQQHGRRKQKRRKRQTEEISNENIIENILSQDTVESDVSKKRKRKKEEKSYGNLLTVKDTTCKDTCQLTEKRKKKEIGVSKTDENGDNVQQERKKKKKKKKNQTSGEMSAENILDNVAKGKAKRQEIAVSSKEETLPGESLKKKKRKKEEKEREEENIPPPQAPKSKSKSGKKAEKSQLQNVLLSKTVESKNDAFVKTRSEAAEVIKSATERIKLKELEKRKKKKREIQEISVKRKKKHIEEQKTRLSSTGGLKRLSDNVVDKLSDTPTRAKRRKLMQNKEQAVPSTKKPKSHDSKNSNCISLSASGSTTQFSVVNLSKGNKQPSRTVVSIMSYRQRMLNRNQREPTSTYLMYLRKQRAVSNDGFSNNAF</sequence>
<feature type="compositionally biased region" description="Basic and acidic residues" evidence="1">
    <location>
        <begin position="1548"/>
        <end position="1560"/>
    </location>
</feature>
<feature type="compositionally biased region" description="Polar residues" evidence="1">
    <location>
        <begin position="881"/>
        <end position="893"/>
    </location>
</feature>
<feature type="region of interest" description="Disordered" evidence="1">
    <location>
        <begin position="1379"/>
        <end position="1443"/>
    </location>
</feature>
<evidence type="ECO:0000313" key="3">
    <source>
        <dbReference type="RefSeq" id="XP_014484389.1"/>
    </source>
</evidence>
<dbReference type="KEGG" id="dqu:106749457"/>
<dbReference type="Proteomes" id="UP000515204">
    <property type="component" value="Unplaced"/>
</dbReference>
<feature type="compositionally biased region" description="Low complexity" evidence="1">
    <location>
        <begin position="1011"/>
        <end position="1021"/>
    </location>
</feature>
<feature type="region of interest" description="Disordered" evidence="1">
    <location>
        <begin position="1"/>
        <end position="67"/>
    </location>
</feature>
<feature type="compositionally biased region" description="Basic and acidic residues" evidence="1">
    <location>
        <begin position="894"/>
        <end position="911"/>
    </location>
</feature>
<feature type="compositionally biased region" description="Basic residues" evidence="1">
    <location>
        <begin position="1429"/>
        <end position="1439"/>
    </location>
</feature>
<organism evidence="2 3">
    <name type="scientific">Dinoponera quadriceps</name>
    <name type="common">South American ant</name>
    <dbReference type="NCBI Taxonomy" id="609295"/>
    <lineage>
        <taxon>Eukaryota</taxon>
        <taxon>Metazoa</taxon>
        <taxon>Ecdysozoa</taxon>
        <taxon>Arthropoda</taxon>
        <taxon>Hexapoda</taxon>
        <taxon>Insecta</taxon>
        <taxon>Pterygota</taxon>
        <taxon>Neoptera</taxon>
        <taxon>Endopterygota</taxon>
        <taxon>Hymenoptera</taxon>
        <taxon>Apocrita</taxon>
        <taxon>Aculeata</taxon>
        <taxon>Formicoidea</taxon>
        <taxon>Formicidae</taxon>
        <taxon>Ponerinae</taxon>
        <taxon>Ponerini</taxon>
        <taxon>Dinoponera</taxon>
    </lineage>
</organism>
<feature type="region of interest" description="Disordered" evidence="1">
    <location>
        <begin position="1041"/>
        <end position="1214"/>
    </location>
</feature>
<feature type="compositionally biased region" description="Polar residues" evidence="1">
    <location>
        <begin position="1264"/>
        <end position="1282"/>
    </location>
</feature>
<feature type="compositionally biased region" description="Basic and acidic residues" evidence="1">
    <location>
        <begin position="1064"/>
        <end position="1080"/>
    </location>
</feature>
<feature type="compositionally biased region" description="Acidic residues" evidence="1">
    <location>
        <begin position="1047"/>
        <end position="1058"/>
    </location>
</feature>
<feature type="compositionally biased region" description="Acidic residues" evidence="1">
    <location>
        <begin position="1401"/>
        <end position="1416"/>
    </location>
</feature>
<evidence type="ECO:0000256" key="1">
    <source>
        <dbReference type="SAM" id="MobiDB-lite"/>
    </source>
</evidence>
<feature type="compositionally biased region" description="Basic and acidic residues" evidence="1">
    <location>
        <begin position="957"/>
        <end position="972"/>
    </location>
</feature>
<feature type="region of interest" description="Disordered" evidence="1">
    <location>
        <begin position="590"/>
        <end position="675"/>
    </location>
</feature>
<feature type="compositionally biased region" description="Basic residues" evidence="1">
    <location>
        <begin position="1518"/>
        <end position="1527"/>
    </location>
</feature>
<feature type="compositionally biased region" description="Acidic residues" evidence="1">
    <location>
        <begin position="1133"/>
        <end position="1152"/>
    </location>
</feature>
<feature type="compositionally biased region" description="Polar residues" evidence="1">
    <location>
        <begin position="650"/>
        <end position="662"/>
    </location>
</feature>
<feature type="region of interest" description="Disordered" evidence="1">
    <location>
        <begin position="1008"/>
        <end position="1028"/>
    </location>
</feature>
<feature type="region of interest" description="Disordered" evidence="1">
    <location>
        <begin position="139"/>
        <end position="160"/>
    </location>
</feature>
<feature type="compositionally biased region" description="Basic and acidic residues" evidence="1">
    <location>
        <begin position="1315"/>
        <end position="1332"/>
    </location>
</feature>
<feature type="compositionally biased region" description="Polar residues" evidence="1">
    <location>
        <begin position="50"/>
        <end position="65"/>
    </location>
</feature>
<feature type="compositionally biased region" description="Basic and acidic residues" evidence="1">
    <location>
        <begin position="1118"/>
        <end position="1132"/>
    </location>
</feature>